<dbReference type="Pfam" id="PF00622">
    <property type="entry name" value="SPRY"/>
    <property type="match status" value="1"/>
</dbReference>
<feature type="coiled-coil region" evidence="1">
    <location>
        <begin position="40"/>
        <end position="128"/>
    </location>
</feature>
<dbReference type="CDD" id="cd12885">
    <property type="entry name" value="SPRY_RanBP_like"/>
    <property type="match status" value="1"/>
</dbReference>
<dbReference type="SUPFAM" id="SSF49899">
    <property type="entry name" value="Concanavalin A-like lectins/glucanases"/>
    <property type="match status" value="1"/>
</dbReference>
<accession>A0A914I454</accession>
<dbReference type="InterPro" id="IPR003877">
    <property type="entry name" value="SPRY_dom"/>
</dbReference>
<evidence type="ECO:0000313" key="4">
    <source>
        <dbReference type="WBParaSite" id="Gr19_v10_g6439.t1"/>
    </source>
</evidence>
<proteinExistence type="predicted"/>
<keyword evidence="3" id="KW-1185">Reference proteome</keyword>
<dbReference type="InterPro" id="IPR013320">
    <property type="entry name" value="ConA-like_dom_sf"/>
</dbReference>
<dbReference type="InterPro" id="IPR001870">
    <property type="entry name" value="B30.2/SPRY"/>
</dbReference>
<keyword evidence="1" id="KW-0175">Coiled coil</keyword>
<feature type="domain" description="B30.2/SPRY" evidence="2">
    <location>
        <begin position="251"/>
        <end position="428"/>
    </location>
</feature>
<dbReference type="PROSITE" id="PS50188">
    <property type="entry name" value="B302_SPRY"/>
    <property type="match status" value="1"/>
</dbReference>
<evidence type="ECO:0000259" key="2">
    <source>
        <dbReference type="PROSITE" id="PS50188"/>
    </source>
</evidence>
<reference evidence="4" key="1">
    <citation type="submission" date="2022-11" db="UniProtKB">
        <authorList>
            <consortium name="WormBaseParasite"/>
        </authorList>
    </citation>
    <scope>IDENTIFICATION</scope>
</reference>
<dbReference type="WBParaSite" id="Gr19_v10_g6439.t1">
    <property type="protein sequence ID" value="Gr19_v10_g6439.t1"/>
    <property type="gene ID" value="Gr19_v10_g6439"/>
</dbReference>
<protein>
    <submittedName>
        <fullName evidence="4">B30.2/SPRY domain-containing protein</fullName>
    </submittedName>
</protein>
<dbReference type="InterPro" id="IPR043136">
    <property type="entry name" value="B30.2/SPRY_sf"/>
</dbReference>
<dbReference type="Proteomes" id="UP000887572">
    <property type="component" value="Unplaced"/>
</dbReference>
<dbReference type="Gene3D" id="2.60.120.920">
    <property type="match status" value="1"/>
</dbReference>
<name>A0A914I454_GLORO</name>
<sequence>MNSSPTSSSASFDLVAQNGNDAVADTLYGQNDEIEANNDIESMTDQEEEEQTKFNQLEEKVAQMELELKNMKQYTEELKEVKQLKEELKNTKESVDKQLEQLEEWKRIAKLELENKAFRAELEQQKLLNAHNGLTTEIKLNIEELKQQQNQKETIGKICTKDRTRISRIMQGFHSSLDAKDSPWKWTLADHFLQMISGGLEEQHEQKIGDQQQEELLDEMNESLKSTQTMVVDGLDQLNMEMKSDQKALLDRLDGLEKKQTANSEQQKRMKQLKEELIAKMEQYLNEQKLNINMLKQYQKEQQRTEAQKEKSDGHYSVFAGRPIPRGKNLAIFYYEVKMFGPKGTASIGLGTKPMPLNKRVGHDEGYAYESNGTFWGHEVEGCSHAINGRPYIGGKKCPFGAGDVVGCGVNLATRQIIYTKNGQRLGG</sequence>
<dbReference type="InterPro" id="IPR044736">
    <property type="entry name" value="Gid1/RanBPM/SPLA_SPRY"/>
</dbReference>
<dbReference type="AlphaFoldDB" id="A0A914I454"/>
<evidence type="ECO:0000256" key="1">
    <source>
        <dbReference type="SAM" id="Coils"/>
    </source>
</evidence>
<feature type="coiled-coil region" evidence="1">
    <location>
        <begin position="239"/>
        <end position="290"/>
    </location>
</feature>
<organism evidence="3 4">
    <name type="scientific">Globodera rostochiensis</name>
    <name type="common">Golden nematode worm</name>
    <name type="synonym">Heterodera rostochiensis</name>
    <dbReference type="NCBI Taxonomy" id="31243"/>
    <lineage>
        <taxon>Eukaryota</taxon>
        <taxon>Metazoa</taxon>
        <taxon>Ecdysozoa</taxon>
        <taxon>Nematoda</taxon>
        <taxon>Chromadorea</taxon>
        <taxon>Rhabditida</taxon>
        <taxon>Tylenchina</taxon>
        <taxon>Tylenchomorpha</taxon>
        <taxon>Tylenchoidea</taxon>
        <taxon>Heteroderidae</taxon>
        <taxon>Heteroderinae</taxon>
        <taxon>Globodera</taxon>
    </lineage>
</organism>
<evidence type="ECO:0000313" key="3">
    <source>
        <dbReference type="Proteomes" id="UP000887572"/>
    </source>
</evidence>